<keyword evidence="2" id="KW-1185">Reference proteome</keyword>
<organism evidence="1 2">
    <name type="scientific">Kuraishia capsulata CBS 1993</name>
    <dbReference type="NCBI Taxonomy" id="1382522"/>
    <lineage>
        <taxon>Eukaryota</taxon>
        <taxon>Fungi</taxon>
        <taxon>Dikarya</taxon>
        <taxon>Ascomycota</taxon>
        <taxon>Saccharomycotina</taxon>
        <taxon>Pichiomycetes</taxon>
        <taxon>Pichiales</taxon>
        <taxon>Pichiaceae</taxon>
        <taxon>Kuraishia</taxon>
    </lineage>
</organism>
<dbReference type="HOGENOM" id="CLU_2085184_0_0_1"/>
<proteinExistence type="predicted"/>
<dbReference type="GeneID" id="34517956"/>
<dbReference type="RefSeq" id="XP_022456568.1">
    <property type="nucleotide sequence ID" value="XM_022605062.1"/>
</dbReference>
<reference evidence="1" key="2">
    <citation type="submission" date="2014-02" db="EMBL/GenBank/DDBJ databases">
        <title>Complete DNA sequence of /Kuraishia capsulata/ illustrates novel genomic features among budding yeasts (/Saccharomycotina/).</title>
        <authorList>
            <person name="Morales L."/>
            <person name="Noel B."/>
            <person name="Porcel B."/>
            <person name="Marcet-Houben M."/>
            <person name="Hullo M-F."/>
            <person name="Sacerdot C."/>
            <person name="Tekaia F."/>
            <person name="Leh-Louis V."/>
            <person name="Despons L."/>
            <person name="Khanna V."/>
            <person name="Aury J-M."/>
            <person name="Barbe V."/>
            <person name="Couloux A."/>
            <person name="Labadie K."/>
            <person name="Pelletier E."/>
            <person name="Souciet J-L."/>
            <person name="Boekhout T."/>
            <person name="Gabaldon T."/>
            <person name="Wincker P."/>
            <person name="Dujon B."/>
        </authorList>
    </citation>
    <scope>NUCLEOTIDE SEQUENCE</scope>
    <source>
        <strain evidence="1">CBS 1993</strain>
    </source>
</reference>
<dbReference type="Proteomes" id="UP000019384">
    <property type="component" value="Unassembled WGS sequence"/>
</dbReference>
<evidence type="ECO:0000313" key="2">
    <source>
        <dbReference type="Proteomes" id="UP000019384"/>
    </source>
</evidence>
<gene>
    <name evidence="1" type="ORF">KUCA_T00000517001</name>
</gene>
<sequence length="117" mass="13220">MTSCETLETVSLSFNRCLSESRAAEALVFEAPKSPLIATRLLLGMHCNRISKLIKGEVYQKLMNFKFFRRGKSTFCRLRARSSSTKCSGNFLETSKYKISSANRGFLSIVRKNVLNP</sequence>
<protein>
    <submittedName>
        <fullName evidence="1">Uncharacterized protein</fullName>
    </submittedName>
</protein>
<name>W6MFX4_9ASCO</name>
<reference evidence="1" key="1">
    <citation type="submission" date="2013-12" db="EMBL/GenBank/DDBJ databases">
        <authorList>
            <person name="Genoscope - CEA"/>
        </authorList>
    </citation>
    <scope>NUCLEOTIDE SEQUENCE</scope>
    <source>
        <strain evidence="1">CBS 1993</strain>
    </source>
</reference>
<dbReference type="AlphaFoldDB" id="W6MFX4"/>
<dbReference type="EMBL" id="HG793125">
    <property type="protein sequence ID" value="CDK24551.1"/>
    <property type="molecule type" value="Genomic_DNA"/>
</dbReference>
<evidence type="ECO:0000313" key="1">
    <source>
        <dbReference type="EMBL" id="CDK24551.1"/>
    </source>
</evidence>
<accession>W6MFX4</accession>